<organism evidence="8 9">
    <name type="scientific">Mikania micrantha</name>
    <name type="common">bitter vine</name>
    <dbReference type="NCBI Taxonomy" id="192012"/>
    <lineage>
        <taxon>Eukaryota</taxon>
        <taxon>Viridiplantae</taxon>
        <taxon>Streptophyta</taxon>
        <taxon>Embryophyta</taxon>
        <taxon>Tracheophyta</taxon>
        <taxon>Spermatophyta</taxon>
        <taxon>Magnoliopsida</taxon>
        <taxon>eudicotyledons</taxon>
        <taxon>Gunneridae</taxon>
        <taxon>Pentapetalae</taxon>
        <taxon>asterids</taxon>
        <taxon>campanulids</taxon>
        <taxon>Asterales</taxon>
        <taxon>Asteraceae</taxon>
        <taxon>Asteroideae</taxon>
        <taxon>Heliantheae alliance</taxon>
        <taxon>Eupatorieae</taxon>
        <taxon>Mikania</taxon>
    </lineage>
</organism>
<comment type="caution">
    <text evidence="8">The sequence shown here is derived from an EMBL/GenBank/DDBJ whole genome shotgun (WGS) entry which is preliminary data.</text>
</comment>
<keyword evidence="9" id="KW-1185">Reference proteome</keyword>
<evidence type="ECO:0000256" key="2">
    <source>
        <dbReference type="ARBA" id="ARBA00023015"/>
    </source>
</evidence>
<dbReference type="EMBL" id="SZYD01000018">
    <property type="protein sequence ID" value="KAD2805624.1"/>
    <property type="molecule type" value="Genomic_DNA"/>
</dbReference>
<proteinExistence type="predicted"/>
<dbReference type="PANTHER" id="PTHR45764">
    <property type="entry name" value="BZIP TRANSCRIPTION FACTOR 44"/>
    <property type="match status" value="1"/>
</dbReference>
<dbReference type="PANTHER" id="PTHR45764:SF21">
    <property type="entry name" value="OS03G0770000 PROTEIN"/>
    <property type="match status" value="1"/>
</dbReference>
<accession>A0A5N6LVI3</accession>
<dbReference type="GO" id="GO:0003700">
    <property type="term" value="F:DNA-binding transcription factor activity"/>
    <property type="evidence" value="ECO:0007669"/>
    <property type="project" value="InterPro"/>
</dbReference>
<dbReference type="AlphaFoldDB" id="A0A5N6LVI3"/>
<dbReference type="GO" id="GO:0005634">
    <property type="term" value="C:nucleus"/>
    <property type="evidence" value="ECO:0007669"/>
    <property type="project" value="UniProtKB-SubCell"/>
</dbReference>
<keyword evidence="5" id="KW-0539">Nucleus</keyword>
<keyword evidence="2" id="KW-0805">Transcription regulation</keyword>
<evidence type="ECO:0000256" key="5">
    <source>
        <dbReference type="ARBA" id="ARBA00023242"/>
    </source>
</evidence>
<dbReference type="SUPFAM" id="SSF57959">
    <property type="entry name" value="Leucine zipper domain"/>
    <property type="match status" value="1"/>
</dbReference>
<feature type="domain" description="BZIP" evidence="7">
    <location>
        <begin position="42"/>
        <end position="105"/>
    </location>
</feature>
<protein>
    <recommendedName>
        <fullName evidence="7">BZIP domain-containing protein</fullName>
    </recommendedName>
</protein>
<dbReference type="Proteomes" id="UP000326396">
    <property type="component" value="Linkage Group LG8"/>
</dbReference>
<dbReference type="Pfam" id="PF07716">
    <property type="entry name" value="bZIP_2"/>
    <property type="match status" value="1"/>
</dbReference>
<evidence type="ECO:0000256" key="1">
    <source>
        <dbReference type="ARBA" id="ARBA00004123"/>
    </source>
</evidence>
<dbReference type="SMART" id="SM00338">
    <property type="entry name" value="BRLZ"/>
    <property type="match status" value="1"/>
</dbReference>
<dbReference type="InterPro" id="IPR046347">
    <property type="entry name" value="bZIP_sf"/>
</dbReference>
<dbReference type="InterPro" id="IPR045314">
    <property type="entry name" value="bZIP_plant_GBF1"/>
</dbReference>
<keyword evidence="6" id="KW-0175">Coiled coil</keyword>
<evidence type="ECO:0000256" key="6">
    <source>
        <dbReference type="SAM" id="Coils"/>
    </source>
</evidence>
<keyword evidence="4" id="KW-0804">Transcription</keyword>
<evidence type="ECO:0000256" key="3">
    <source>
        <dbReference type="ARBA" id="ARBA00023125"/>
    </source>
</evidence>
<dbReference type="CDD" id="cd14702">
    <property type="entry name" value="bZIP_plant_GBF1"/>
    <property type="match status" value="1"/>
</dbReference>
<comment type="subcellular location">
    <subcellularLocation>
        <location evidence="1">Nucleus</location>
    </subcellularLocation>
</comment>
<feature type="coiled-coil region" evidence="6">
    <location>
        <begin position="67"/>
        <end position="122"/>
    </location>
</feature>
<gene>
    <name evidence="8" type="ORF">E3N88_39001</name>
</gene>
<sequence length="194" mass="22557">MSPSTDLSFTDFLDNMILVNFPPQNPVMCTSGSVNSETEVNDENKKKRMISNRESARRSRIRKQKHLEDTRNQVSRYKTANQQLMNRLRFVNHNGHIVRQENQRLQLESVMLQRKLNHLRRLLIVPELQNTYSTSEEEEGKKAVPKKTDNANDWKVVQRLHVFISMPTRFSNTVHYPSHTSSNMACDDVGYGLA</sequence>
<dbReference type="OrthoDB" id="551672at2759"/>
<evidence type="ECO:0000313" key="8">
    <source>
        <dbReference type="EMBL" id="KAD2805624.1"/>
    </source>
</evidence>
<evidence type="ECO:0000259" key="7">
    <source>
        <dbReference type="PROSITE" id="PS50217"/>
    </source>
</evidence>
<dbReference type="FunFam" id="1.20.5.170:FF:000020">
    <property type="entry name" value="BZIP transcription factor"/>
    <property type="match status" value="1"/>
</dbReference>
<dbReference type="GO" id="GO:0045893">
    <property type="term" value="P:positive regulation of DNA-templated transcription"/>
    <property type="evidence" value="ECO:0007669"/>
    <property type="project" value="TreeGrafter"/>
</dbReference>
<evidence type="ECO:0000256" key="4">
    <source>
        <dbReference type="ARBA" id="ARBA00023163"/>
    </source>
</evidence>
<dbReference type="Gene3D" id="1.20.5.170">
    <property type="match status" value="1"/>
</dbReference>
<dbReference type="PROSITE" id="PS50217">
    <property type="entry name" value="BZIP"/>
    <property type="match status" value="1"/>
</dbReference>
<dbReference type="PROSITE" id="PS00036">
    <property type="entry name" value="BZIP_BASIC"/>
    <property type="match status" value="1"/>
</dbReference>
<reference evidence="8 9" key="1">
    <citation type="submission" date="2019-05" db="EMBL/GenBank/DDBJ databases">
        <title>Mikania micrantha, genome provides insights into the molecular mechanism of rapid growth.</title>
        <authorList>
            <person name="Liu B."/>
        </authorList>
    </citation>
    <scope>NUCLEOTIDE SEQUENCE [LARGE SCALE GENOMIC DNA]</scope>
    <source>
        <strain evidence="8">NLD-2019</strain>
        <tissue evidence="8">Leaf</tissue>
    </source>
</reference>
<keyword evidence="3" id="KW-0238">DNA-binding</keyword>
<dbReference type="GO" id="GO:0000976">
    <property type="term" value="F:transcription cis-regulatory region binding"/>
    <property type="evidence" value="ECO:0007669"/>
    <property type="project" value="TreeGrafter"/>
</dbReference>
<evidence type="ECO:0000313" key="9">
    <source>
        <dbReference type="Proteomes" id="UP000326396"/>
    </source>
</evidence>
<name>A0A5N6LVI3_9ASTR</name>
<dbReference type="InterPro" id="IPR004827">
    <property type="entry name" value="bZIP"/>
</dbReference>
<dbReference type="GO" id="GO:0046982">
    <property type="term" value="F:protein heterodimerization activity"/>
    <property type="evidence" value="ECO:0007669"/>
    <property type="project" value="UniProtKB-ARBA"/>
</dbReference>